<dbReference type="PROSITE" id="PS00396">
    <property type="entry name" value="TOPO_IA_1"/>
    <property type="match status" value="1"/>
</dbReference>
<evidence type="ECO:0000256" key="1">
    <source>
        <dbReference type="ARBA" id="ARBA00000213"/>
    </source>
</evidence>
<dbReference type="Gene3D" id="2.70.20.10">
    <property type="entry name" value="Topoisomerase I, domain 3"/>
    <property type="match status" value="1"/>
</dbReference>
<dbReference type="InterPro" id="IPR013498">
    <property type="entry name" value="Topo_IA_Znf"/>
</dbReference>
<reference evidence="13 15" key="1">
    <citation type="submission" date="2015-09" db="EMBL/GenBank/DDBJ databases">
        <authorList>
            <consortium name="Pathogen Informatics"/>
        </authorList>
    </citation>
    <scope>NUCLEOTIDE SEQUENCE [LARGE SCALE GENOMIC DNA]</scope>
    <source>
        <strain evidence="13 15">2789STDY5608849</strain>
    </source>
</reference>
<dbReference type="HAMAP" id="MF_00952">
    <property type="entry name" value="Topoisom_1_prok"/>
    <property type="match status" value="1"/>
</dbReference>
<dbReference type="CDD" id="cd00186">
    <property type="entry name" value="TOP1Ac"/>
    <property type="match status" value="1"/>
</dbReference>
<dbReference type="Pfam" id="PF01396">
    <property type="entry name" value="Zn_ribbon_Top1"/>
    <property type="match status" value="3"/>
</dbReference>
<feature type="site" description="Interaction with DNA" evidence="10">
    <location>
        <position position="139"/>
    </location>
</feature>
<name>A0A174D8B8_9FIRM</name>
<evidence type="ECO:0000256" key="3">
    <source>
        <dbReference type="ARBA" id="ARBA00022723"/>
    </source>
</evidence>
<dbReference type="InterPro" id="IPR003601">
    <property type="entry name" value="Topo_IA_2"/>
</dbReference>
<feature type="site" description="Interaction with DNA" evidence="10">
    <location>
        <position position="302"/>
    </location>
</feature>
<dbReference type="SUPFAM" id="SSF56712">
    <property type="entry name" value="Prokaryotic type I DNA topoisomerase"/>
    <property type="match status" value="1"/>
</dbReference>
<dbReference type="AlphaFoldDB" id="A0A174D8B8"/>
<dbReference type="PANTHER" id="PTHR42785">
    <property type="entry name" value="DNA TOPOISOMERASE, TYPE IA, CORE"/>
    <property type="match status" value="1"/>
</dbReference>
<dbReference type="GO" id="GO:0003677">
    <property type="term" value="F:DNA binding"/>
    <property type="evidence" value="ECO:0007669"/>
    <property type="project" value="UniProtKB-KW"/>
</dbReference>
<comment type="function">
    <text evidence="10">Releases the supercoiling and torsional tension of DNA, which is introduced during the DNA replication and transcription, by transiently cleaving and rejoining one strand of the DNA duplex. Introduces a single-strand break via transesterification at a target site in duplex DNA. The scissile phosphodiester is attacked by the catalytic tyrosine of the enzyme, resulting in the formation of a DNA-(5'-phosphotyrosyl)-enzyme intermediate and the expulsion of a 3'-OH DNA strand. The free DNA strand then undergoes passage around the unbroken strand, thus removing DNA supercoils. Finally, in the religation step, the DNA 3'-OH attacks the covalent intermediate to expel the active-site tyrosine and restore the DNA phosphodiester backbone.</text>
</comment>
<evidence type="ECO:0000256" key="8">
    <source>
        <dbReference type="ARBA" id="ARBA00023125"/>
    </source>
</evidence>
<dbReference type="SMART" id="SM00436">
    <property type="entry name" value="TOP1Bc"/>
    <property type="match status" value="1"/>
</dbReference>
<keyword evidence="6" id="KW-0460">Magnesium</keyword>
<organism evidence="13 15">
    <name type="scientific">Fusicatenibacter saccharivorans</name>
    <dbReference type="NCBI Taxonomy" id="1150298"/>
    <lineage>
        <taxon>Bacteria</taxon>
        <taxon>Bacillati</taxon>
        <taxon>Bacillota</taxon>
        <taxon>Clostridia</taxon>
        <taxon>Lachnospirales</taxon>
        <taxon>Lachnospiraceae</taxon>
        <taxon>Fusicatenibacter</taxon>
    </lineage>
</organism>
<dbReference type="SMART" id="SM00493">
    <property type="entry name" value="TOPRIM"/>
    <property type="match status" value="1"/>
</dbReference>
<comment type="catalytic activity">
    <reaction evidence="1 10">
        <text>ATP-independent breakage of single-stranded DNA, followed by passage and rejoining.</text>
        <dbReference type="EC" id="5.6.2.1"/>
    </reaction>
</comment>
<dbReference type="Gene3D" id="3.30.65.10">
    <property type="entry name" value="Bacterial Topoisomerase I, domain 1"/>
    <property type="match status" value="2"/>
</dbReference>
<dbReference type="PANTHER" id="PTHR42785:SF1">
    <property type="entry name" value="DNA TOPOISOMERASE"/>
    <property type="match status" value="1"/>
</dbReference>
<dbReference type="InterPro" id="IPR000380">
    <property type="entry name" value="Topo_IA"/>
</dbReference>
<keyword evidence="5" id="KW-0862">Zinc</keyword>
<evidence type="ECO:0000313" key="13">
    <source>
        <dbReference type="EMBL" id="CUO20300.1"/>
    </source>
</evidence>
<protein>
    <recommendedName>
        <fullName evidence="10">DNA topoisomerase 1</fullName>
        <ecNumber evidence="10">5.6.2.1</ecNumber>
    </recommendedName>
    <alternativeName>
        <fullName evidence="10">DNA topoisomerase I</fullName>
    </alternativeName>
</protein>
<keyword evidence="9 10" id="KW-0413">Isomerase</keyword>
<dbReference type="Pfam" id="PF01751">
    <property type="entry name" value="Toprim"/>
    <property type="match status" value="1"/>
</dbReference>
<feature type="site" description="Interaction with DNA" evidence="10">
    <location>
        <position position="140"/>
    </location>
</feature>
<dbReference type="Gene3D" id="1.10.460.10">
    <property type="entry name" value="Topoisomerase I, domain 2"/>
    <property type="match status" value="1"/>
</dbReference>
<accession>A0A174D8B8</accession>
<dbReference type="InterPro" id="IPR013825">
    <property type="entry name" value="Topo_IA_cen_sub2"/>
</dbReference>
<feature type="site" description="Interaction with DNA" evidence="10">
    <location>
        <position position="148"/>
    </location>
</feature>
<evidence type="ECO:0000256" key="6">
    <source>
        <dbReference type="ARBA" id="ARBA00022842"/>
    </source>
</evidence>
<dbReference type="RefSeq" id="WP_055227381.1">
    <property type="nucleotide sequence ID" value="NZ_CABJFB010000003.1"/>
</dbReference>
<keyword evidence="3" id="KW-0479">Metal-binding</keyword>
<feature type="site" description="Interaction with DNA" evidence="10">
    <location>
        <position position="155"/>
    </location>
</feature>
<dbReference type="SMART" id="SM00437">
    <property type="entry name" value="TOP1Ac"/>
    <property type="match status" value="1"/>
</dbReference>
<evidence type="ECO:0000313" key="14">
    <source>
        <dbReference type="EMBL" id="MBN2954325.1"/>
    </source>
</evidence>
<feature type="active site" description="O-(5'-phospho-DNA)-tyrosine intermediate" evidence="10">
    <location>
        <position position="300"/>
    </location>
</feature>
<dbReference type="PRINTS" id="PR00417">
    <property type="entry name" value="PRTPISMRASEI"/>
</dbReference>
<evidence type="ECO:0000313" key="15">
    <source>
        <dbReference type="Proteomes" id="UP000095706"/>
    </source>
</evidence>
<evidence type="ECO:0000256" key="10">
    <source>
        <dbReference type="HAMAP-Rule" id="MF_00952"/>
    </source>
</evidence>
<feature type="site" description="Interaction with DNA" evidence="10">
    <location>
        <position position="33"/>
    </location>
</feature>
<dbReference type="InterPro" id="IPR028612">
    <property type="entry name" value="Topoisom_1_IA"/>
</dbReference>
<comment type="subunit">
    <text evidence="10">Monomer.</text>
</comment>
<dbReference type="InterPro" id="IPR003602">
    <property type="entry name" value="Topo_IA_DNA-bd_dom"/>
</dbReference>
<evidence type="ECO:0000259" key="12">
    <source>
        <dbReference type="PROSITE" id="PS52039"/>
    </source>
</evidence>
<dbReference type="Pfam" id="PF01131">
    <property type="entry name" value="Topoisom_bac"/>
    <property type="match status" value="1"/>
</dbReference>
<proteinExistence type="inferred from homology"/>
<feature type="domain" description="Toprim" evidence="11">
    <location>
        <begin position="3"/>
        <end position="113"/>
    </location>
</feature>
<dbReference type="EMBL" id="CYYV01000006">
    <property type="protein sequence ID" value="CUO20300.1"/>
    <property type="molecule type" value="Genomic_DNA"/>
</dbReference>
<dbReference type="GO" id="GO:0008270">
    <property type="term" value="F:zinc ion binding"/>
    <property type="evidence" value="ECO:0007669"/>
    <property type="project" value="UniProtKB-KW"/>
</dbReference>
<dbReference type="InterPro" id="IPR013826">
    <property type="entry name" value="Topo_IA_cen_sub3"/>
</dbReference>
<dbReference type="PROSITE" id="PS50880">
    <property type="entry name" value="TOPRIM"/>
    <property type="match status" value="1"/>
</dbReference>
<dbReference type="Proteomes" id="UP000095706">
    <property type="component" value="Unassembled WGS sequence"/>
</dbReference>
<keyword evidence="7 10" id="KW-0799">Topoisomerase</keyword>
<dbReference type="GO" id="GO:0003917">
    <property type="term" value="F:DNA topoisomerase type I (single strand cut, ATP-independent) activity"/>
    <property type="evidence" value="ECO:0007669"/>
    <property type="project" value="UniProtKB-UniRule"/>
</dbReference>
<dbReference type="InterPro" id="IPR023406">
    <property type="entry name" value="Topo_IA_AS"/>
</dbReference>
<dbReference type="PROSITE" id="PS52039">
    <property type="entry name" value="TOPO_IA_2"/>
    <property type="match status" value="1"/>
</dbReference>
<evidence type="ECO:0000256" key="4">
    <source>
        <dbReference type="ARBA" id="ARBA00022771"/>
    </source>
</evidence>
<dbReference type="InterPro" id="IPR034149">
    <property type="entry name" value="TOPRIM_TopoI"/>
</dbReference>
<dbReference type="InterPro" id="IPR013497">
    <property type="entry name" value="Topo_IA_cen"/>
</dbReference>
<dbReference type="Gene3D" id="1.10.290.10">
    <property type="entry name" value="Topoisomerase I, domain 4"/>
    <property type="match status" value="1"/>
</dbReference>
<reference evidence="14" key="2">
    <citation type="submission" date="2021-02" db="EMBL/GenBank/DDBJ databases">
        <title>Metagenome-assembled genomes from human diarrheal sample B26.</title>
        <authorList>
            <person name="Ateba T.P."/>
            <person name="Alayande K.A."/>
            <person name="Mwanza M."/>
        </authorList>
    </citation>
    <scope>NUCLEOTIDE SEQUENCE</scope>
    <source>
        <strain evidence="14">06WH</strain>
    </source>
</reference>
<dbReference type="SUPFAM" id="SSF57783">
    <property type="entry name" value="Zinc beta-ribbon"/>
    <property type="match status" value="1"/>
</dbReference>
<feature type="site" description="Interaction with DNA" evidence="10">
    <location>
        <position position="491"/>
    </location>
</feature>
<feature type="region of interest" description="Interaction with DNA" evidence="10">
    <location>
        <begin position="163"/>
        <end position="168"/>
    </location>
</feature>
<dbReference type="NCBIfam" id="TIGR01051">
    <property type="entry name" value="topA_bact"/>
    <property type="match status" value="1"/>
</dbReference>
<evidence type="ECO:0000259" key="11">
    <source>
        <dbReference type="PROSITE" id="PS50880"/>
    </source>
</evidence>
<sequence>MAKYLVIVESPAKVKTVKKYLGANYEVAASMGHVRDLPKSRLGIDVEHDFEPKYITIRGKGELLASLRKAAKKADKVYLATDPDREGEAISWHLSIALNLDENKMRRITFNEITKSAVKASIKQARDIDMNLVDEQQARRCLDRMVGYEISPLLWKKIKRGLSAGRVQSVALRIIGDREDEINAFIPKEYWTLEADLKIPGEKKPLVAKFHGKGSEKMAIETKEQLDEILKGLENETFTVSEVKKGERSKKAPLPFTTSTLQQEASKVLNFSTQKTMRLAQQLYEGVEVKGKGTIALISYLRTDSTRISEEADAAARSFIQEQYGTKYTASGDTTENKNSKAQDAHEAIRPTDVTNTPVMVKESLPRDLFRLYQLIWKRFVASRMQPAVYETISARINAGEYLFTAASSRLAFDGFMSVYTDPDEEKKEKNAAVRSLEAGTELALEKMDPQQHFTQPPAHYTEASLVKMLEELGIGRPSTYAPTITTIINRRYVAKENKNLYMTELGEVVNNMMKEAFPSIVDVNFTATMEALLDRVGDGSVPWKTVVENFWPDLYEAVTEAEKNLEEVKVEDEVTDVICENCGRNMVVKYGPHGKFLACPGFPDCKNTKPYLEKIGVPCPKCGKEVILRKTKKGRKYYGCENNPECDFMSWQKPSAKKCPQCGGYMLEKGNKLVCADEQCGYVEAREKKDED</sequence>
<feature type="site" description="Interaction with DNA" evidence="10">
    <location>
        <position position="143"/>
    </location>
</feature>
<keyword evidence="8 10" id="KW-0238">DNA-binding</keyword>
<evidence type="ECO:0000256" key="9">
    <source>
        <dbReference type="ARBA" id="ARBA00023235"/>
    </source>
</evidence>
<keyword evidence="4" id="KW-0863">Zinc-finger</keyword>
<dbReference type="GO" id="GO:0006265">
    <property type="term" value="P:DNA topological change"/>
    <property type="evidence" value="ECO:0007669"/>
    <property type="project" value="UniProtKB-UniRule"/>
</dbReference>
<dbReference type="Gene3D" id="3.40.50.140">
    <property type="match status" value="1"/>
</dbReference>
<dbReference type="EC" id="5.6.2.1" evidence="10"/>
<dbReference type="Proteomes" id="UP000737612">
    <property type="component" value="Unassembled WGS sequence"/>
</dbReference>
<dbReference type="InterPro" id="IPR006171">
    <property type="entry name" value="TOPRIM_dom"/>
</dbReference>
<evidence type="ECO:0000256" key="7">
    <source>
        <dbReference type="ARBA" id="ARBA00023029"/>
    </source>
</evidence>
<dbReference type="EMBL" id="JAFHBD010000062">
    <property type="protein sequence ID" value="MBN2954325.1"/>
    <property type="molecule type" value="Genomic_DNA"/>
</dbReference>
<dbReference type="GO" id="GO:0005694">
    <property type="term" value="C:chromosome"/>
    <property type="evidence" value="ECO:0007669"/>
    <property type="project" value="InterPro"/>
</dbReference>
<gene>
    <name evidence="10 13" type="primary">topA</name>
    <name evidence="13" type="ORF">ERS852406_01476</name>
    <name evidence="14" type="ORF">JTJ23_12225</name>
</gene>
<comment type="similarity">
    <text evidence="2 10">Belongs to the type IA topoisomerase family.</text>
</comment>
<dbReference type="CDD" id="cd03363">
    <property type="entry name" value="TOPRIM_TopoIA_TopoI"/>
    <property type="match status" value="1"/>
</dbReference>
<evidence type="ECO:0000256" key="2">
    <source>
        <dbReference type="ARBA" id="ARBA00009446"/>
    </source>
</evidence>
<evidence type="ECO:0000256" key="5">
    <source>
        <dbReference type="ARBA" id="ARBA00022833"/>
    </source>
</evidence>
<dbReference type="InterPro" id="IPR023405">
    <property type="entry name" value="Topo_IA_core_domain"/>
</dbReference>
<dbReference type="InterPro" id="IPR005733">
    <property type="entry name" value="TopoI_bac-type"/>
</dbReference>
<feature type="domain" description="Topo IA-type catalytic" evidence="12">
    <location>
        <begin position="129"/>
        <end position="559"/>
    </location>
</feature>
<dbReference type="InterPro" id="IPR013824">
    <property type="entry name" value="Topo_IA_cen_sub1"/>
</dbReference>